<name>A0ACA9Y5F5_9ASCO</name>
<comment type="caution">
    <text evidence="1">The sequence shown here is derived from an EMBL/GenBank/DDBJ whole genome shotgun (WGS) entry which is preliminary data.</text>
</comment>
<sequence>MLDNLPVELIEKIVSHVDKSSLVNLNLVNKKYNYLVNPKLYNYIEVNCDNVRSSDEFILISNIYSLKSLFKKLNHKNCQYVYKLIFKNLPDLPEDEIFQYFKHIFPYFVNLMELKWYSKYNLDWQLINLLPSTKLCILNGNFKNFQLLDYKFNNICSLSLSGFKNFNNVDIDLINFPHLSKLKISKNTLVHVEDPLVNVFNNTNKLKLSNLTLENLYLTSSDVMILMDKIDFPSITDIKLLNIYEILNHNNLLDNFIPHKLNSLHMDMLNNEYNNHYIFNFLQQTSIDELKITINLNNNLQSNLISLLSILDAKISHLDLNFNIFSHNKASILNYLNPIQLLKIIENFQYLQSLSMPLFYKNLNHLNLNLPRLNNLQFNIIDIYKLNNTLINYETTNDISIHVFNHILRSVGHLDYLTLKLEQYHVFDVNSQIIRVVNSI</sequence>
<evidence type="ECO:0000313" key="1">
    <source>
        <dbReference type="EMBL" id="CAH6720208.1"/>
    </source>
</evidence>
<reference evidence="1" key="1">
    <citation type="submission" date="2022-06" db="EMBL/GenBank/DDBJ databases">
        <authorList>
            <person name="Legras J.-L."/>
            <person name="Devillers H."/>
            <person name="Grondin C."/>
        </authorList>
    </citation>
    <scope>NUCLEOTIDE SEQUENCE</scope>
    <source>
        <strain evidence="1">CLIB 1444</strain>
    </source>
</reference>
<dbReference type="Proteomes" id="UP001152531">
    <property type="component" value="Unassembled WGS sequence"/>
</dbReference>
<gene>
    <name evidence="1" type="ORF">CLIB1444_03S06810</name>
</gene>
<dbReference type="EMBL" id="CALSDN010000003">
    <property type="protein sequence ID" value="CAH6720208.1"/>
    <property type="molecule type" value="Genomic_DNA"/>
</dbReference>
<accession>A0ACA9Y5F5</accession>
<organism evidence="1 2">
    <name type="scientific">[Candida] jaroonii</name>
    <dbReference type="NCBI Taxonomy" id="467808"/>
    <lineage>
        <taxon>Eukaryota</taxon>
        <taxon>Fungi</taxon>
        <taxon>Dikarya</taxon>
        <taxon>Ascomycota</taxon>
        <taxon>Saccharomycotina</taxon>
        <taxon>Pichiomycetes</taxon>
        <taxon>Debaryomycetaceae</taxon>
        <taxon>Yamadazyma</taxon>
    </lineage>
</organism>
<keyword evidence="2" id="KW-1185">Reference proteome</keyword>
<protein>
    <submittedName>
        <fullName evidence="1">Uncharacterized protein</fullName>
    </submittedName>
</protein>
<evidence type="ECO:0000313" key="2">
    <source>
        <dbReference type="Proteomes" id="UP001152531"/>
    </source>
</evidence>
<proteinExistence type="predicted"/>